<dbReference type="Proteomes" id="UP001630127">
    <property type="component" value="Unassembled WGS sequence"/>
</dbReference>
<accession>A0ABD3AVM7</accession>
<dbReference type="EMBL" id="JBJUIK010000002">
    <property type="protein sequence ID" value="KAL3535254.1"/>
    <property type="molecule type" value="Genomic_DNA"/>
</dbReference>
<keyword evidence="2" id="KW-1185">Reference proteome</keyword>
<gene>
    <name evidence="1" type="ORF">ACH5RR_003715</name>
</gene>
<comment type="caution">
    <text evidence="1">The sequence shown here is derived from an EMBL/GenBank/DDBJ whole genome shotgun (WGS) entry which is preliminary data.</text>
</comment>
<dbReference type="AlphaFoldDB" id="A0ABD3AVM7"/>
<proteinExistence type="predicted"/>
<evidence type="ECO:0000313" key="1">
    <source>
        <dbReference type="EMBL" id="KAL3535254.1"/>
    </source>
</evidence>
<sequence length="137" mass="15734">MTHISKYQELHNNFSGKLTETALSTRLAAIQRHVEEASLPSEQKLKHLESIQPKRLSLEGRKVEFGKELEQLAIEMHGIDVKIHKINDEMSCNRHLMAHLATEQAYLKNTPIVSYKDSEDLEALHISLEKNELKSHN</sequence>
<name>A0ABD3AVM7_9GENT</name>
<reference evidence="1 2" key="1">
    <citation type="submission" date="2024-11" db="EMBL/GenBank/DDBJ databases">
        <title>A near-complete genome assembly of Cinchona calisaya.</title>
        <authorList>
            <person name="Lian D.C."/>
            <person name="Zhao X.W."/>
            <person name="Wei L."/>
        </authorList>
    </citation>
    <scope>NUCLEOTIDE SEQUENCE [LARGE SCALE GENOMIC DNA]</scope>
    <source>
        <tissue evidence="1">Nenye</tissue>
    </source>
</reference>
<organism evidence="1 2">
    <name type="scientific">Cinchona calisaya</name>
    <dbReference type="NCBI Taxonomy" id="153742"/>
    <lineage>
        <taxon>Eukaryota</taxon>
        <taxon>Viridiplantae</taxon>
        <taxon>Streptophyta</taxon>
        <taxon>Embryophyta</taxon>
        <taxon>Tracheophyta</taxon>
        <taxon>Spermatophyta</taxon>
        <taxon>Magnoliopsida</taxon>
        <taxon>eudicotyledons</taxon>
        <taxon>Gunneridae</taxon>
        <taxon>Pentapetalae</taxon>
        <taxon>asterids</taxon>
        <taxon>lamiids</taxon>
        <taxon>Gentianales</taxon>
        <taxon>Rubiaceae</taxon>
        <taxon>Cinchonoideae</taxon>
        <taxon>Cinchoneae</taxon>
        <taxon>Cinchona</taxon>
    </lineage>
</organism>
<protein>
    <submittedName>
        <fullName evidence="1">Uncharacterized protein</fullName>
    </submittedName>
</protein>
<evidence type="ECO:0000313" key="2">
    <source>
        <dbReference type="Proteomes" id="UP001630127"/>
    </source>
</evidence>